<dbReference type="InterPro" id="IPR023476">
    <property type="entry name" value="Pep_tRNA_hydro_II_dom_sf"/>
</dbReference>
<dbReference type="EMBL" id="BK032510">
    <property type="protein sequence ID" value="DAF43674.1"/>
    <property type="molecule type" value="Genomic_DNA"/>
</dbReference>
<comment type="catalytic activity">
    <reaction evidence="4">
        <text>an N-acyl-L-alpha-aminoacyl-tRNA + H2O = an N-acyl-L-amino acid + a tRNA + H(+)</text>
        <dbReference type="Rhea" id="RHEA:54448"/>
        <dbReference type="Rhea" id="RHEA-COMP:10123"/>
        <dbReference type="Rhea" id="RHEA-COMP:13883"/>
        <dbReference type="ChEBI" id="CHEBI:15377"/>
        <dbReference type="ChEBI" id="CHEBI:15378"/>
        <dbReference type="ChEBI" id="CHEBI:59874"/>
        <dbReference type="ChEBI" id="CHEBI:78442"/>
        <dbReference type="ChEBI" id="CHEBI:138191"/>
        <dbReference type="EC" id="3.1.1.29"/>
    </reaction>
</comment>
<reference evidence="5" key="1">
    <citation type="journal article" date="2021" name="Proc. Natl. Acad. Sci. U.S.A.">
        <title>A Catalog of Tens of Thousands of Viruses from Human Metagenomes Reveals Hidden Associations with Chronic Diseases.</title>
        <authorList>
            <person name="Tisza M.J."/>
            <person name="Buck C.B."/>
        </authorList>
    </citation>
    <scope>NUCLEOTIDE SEQUENCE</scope>
    <source>
        <strain evidence="5">CtNQV2</strain>
    </source>
</reference>
<proteinExistence type="inferred from homology"/>
<evidence type="ECO:0000256" key="4">
    <source>
        <dbReference type="ARBA" id="ARBA00048707"/>
    </source>
</evidence>
<accession>A0A8S5RZ58</accession>
<keyword evidence="2 5" id="KW-0378">Hydrolase</keyword>
<dbReference type="CDD" id="cd02407">
    <property type="entry name" value="PTH2_family"/>
    <property type="match status" value="1"/>
</dbReference>
<sequence length="149" mass="16829">MEQNTLVNCKQVIVLRKDLGMRKGKMVSQGAHASLGALLTMFTKDKANDKFTNYLLTYKNSGDDMDKEDKILSSWLDGIFTKICLCVDNEDELVSLYNNIKKEAPEIPIVMIEDNGLTEFHGVKTKTCIGIGPWVSEEIDKFTKHLKLL</sequence>
<dbReference type="PANTHER" id="PTHR12649">
    <property type="entry name" value="PEPTIDYL-TRNA HYDROLASE 2"/>
    <property type="match status" value="1"/>
</dbReference>
<evidence type="ECO:0000256" key="1">
    <source>
        <dbReference type="ARBA" id="ARBA00013260"/>
    </source>
</evidence>
<evidence type="ECO:0000313" key="5">
    <source>
        <dbReference type="EMBL" id="DAF43674.1"/>
    </source>
</evidence>
<evidence type="ECO:0000256" key="3">
    <source>
        <dbReference type="ARBA" id="ARBA00038050"/>
    </source>
</evidence>
<dbReference type="Pfam" id="PF01981">
    <property type="entry name" value="PTH2"/>
    <property type="match status" value="1"/>
</dbReference>
<dbReference type="SUPFAM" id="SSF102462">
    <property type="entry name" value="Peptidyl-tRNA hydrolase II"/>
    <property type="match status" value="1"/>
</dbReference>
<evidence type="ECO:0000256" key="2">
    <source>
        <dbReference type="ARBA" id="ARBA00022801"/>
    </source>
</evidence>
<protein>
    <recommendedName>
        <fullName evidence="1">peptidyl-tRNA hydrolase</fullName>
        <ecNumber evidence="1">3.1.1.29</ecNumber>
    </recommendedName>
</protein>
<dbReference type="GO" id="GO:0004045">
    <property type="term" value="F:peptidyl-tRNA hydrolase activity"/>
    <property type="evidence" value="ECO:0007669"/>
    <property type="project" value="UniProtKB-EC"/>
</dbReference>
<name>A0A8S5RZ58_9CAUD</name>
<dbReference type="PANTHER" id="PTHR12649:SF11">
    <property type="entry name" value="PEPTIDYL-TRNA HYDROLASE 2, MITOCHONDRIAL"/>
    <property type="match status" value="1"/>
</dbReference>
<comment type="similarity">
    <text evidence="3">Belongs to the PTH2 family.</text>
</comment>
<organism evidence="5">
    <name type="scientific">Myoviridae sp. ctNQV2</name>
    <dbReference type="NCBI Taxonomy" id="2827683"/>
    <lineage>
        <taxon>Viruses</taxon>
        <taxon>Duplodnaviria</taxon>
        <taxon>Heunggongvirae</taxon>
        <taxon>Uroviricota</taxon>
        <taxon>Caudoviricetes</taxon>
    </lineage>
</organism>
<dbReference type="EC" id="3.1.1.29" evidence="1"/>
<dbReference type="InterPro" id="IPR002833">
    <property type="entry name" value="PTH2"/>
</dbReference>
<dbReference type="Gene3D" id="3.40.1490.10">
    <property type="entry name" value="Bit1"/>
    <property type="match status" value="1"/>
</dbReference>